<accession>A0A109J4E8</accession>
<feature type="chain" id="PRO_5007136418" description="Bacteriophage Mu GpT domain-containing protein" evidence="2">
    <location>
        <begin position="30"/>
        <end position="541"/>
    </location>
</feature>
<organism evidence="3 4">
    <name type="scientific">Rhizobium altiplani</name>
    <dbReference type="NCBI Taxonomy" id="1864509"/>
    <lineage>
        <taxon>Bacteria</taxon>
        <taxon>Pseudomonadati</taxon>
        <taxon>Pseudomonadota</taxon>
        <taxon>Alphaproteobacteria</taxon>
        <taxon>Hyphomicrobiales</taxon>
        <taxon>Rhizobiaceae</taxon>
        <taxon>Rhizobium/Agrobacterium group</taxon>
        <taxon>Rhizobium</taxon>
    </lineage>
</organism>
<evidence type="ECO:0000313" key="3">
    <source>
        <dbReference type="EMBL" id="KWV42123.1"/>
    </source>
</evidence>
<evidence type="ECO:0008006" key="5">
    <source>
        <dbReference type="Google" id="ProtNLM"/>
    </source>
</evidence>
<comment type="caution">
    <text evidence="3">The sequence shown here is derived from an EMBL/GenBank/DDBJ whole genome shotgun (WGS) entry which is preliminary data.</text>
</comment>
<dbReference type="Pfam" id="PF25209">
    <property type="entry name" value="Phage_capsid_4"/>
    <property type="match status" value="1"/>
</dbReference>
<gene>
    <name evidence="3" type="ORF">AS026_21175</name>
</gene>
<dbReference type="EMBL" id="LNCD01000137">
    <property type="protein sequence ID" value="KWV42123.1"/>
    <property type="molecule type" value="Genomic_DNA"/>
</dbReference>
<proteinExistence type="predicted"/>
<name>A0A109J4E8_9HYPH</name>
<dbReference type="AlphaFoldDB" id="A0A109J4E8"/>
<reference evidence="3 4" key="1">
    <citation type="submission" date="2015-11" db="EMBL/GenBank/DDBJ databases">
        <title>Draft Genome Sequence of the Strain BR 10423 (Rhizobium sp.) isolated from nodules of Mimosa pudica.</title>
        <authorList>
            <person name="Barauna A.C."/>
            <person name="Zilli J.E."/>
            <person name="Simoes-Araujo J.L."/>
            <person name="Reis V.M."/>
            <person name="James E.K."/>
            <person name="Reis F.B.Jr."/>
            <person name="Rouws L.F."/>
            <person name="Passos S.R."/>
            <person name="Gois S.R."/>
        </authorList>
    </citation>
    <scope>NUCLEOTIDE SEQUENCE [LARGE SCALE GENOMIC DNA]</scope>
    <source>
        <strain evidence="3 4">BR10423</strain>
    </source>
</reference>
<keyword evidence="4" id="KW-1185">Reference proteome</keyword>
<dbReference type="RefSeq" id="WP_062374757.1">
    <property type="nucleotide sequence ID" value="NZ_LNCD01000137.1"/>
</dbReference>
<feature type="signal peptide" evidence="2">
    <location>
        <begin position="1"/>
        <end position="29"/>
    </location>
</feature>
<feature type="coiled-coil region" evidence="1">
    <location>
        <begin position="61"/>
        <end position="114"/>
    </location>
</feature>
<dbReference type="OrthoDB" id="9806592at2"/>
<dbReference type="Proteomes" id="UP000068164">
    <property type="component" value="Unassembled WGS sequence"/>
</dbReference>
<evidence type="ECO:0000256" key="1">
    <source>
        <dbReference type="SAM" id="Coils"/>
    </source>
</evidence>
<evidence type="ECO:0000256" key="2">
    <source>
        <dbReference type="SAM" id="SignalP"/>
    </source>
</evidence>
<sequence length="541" mass="58614">MKMKTVLAVACTLATAFVMSFGLVSEAFAAMPHAPVHLAASLVDAVREFGPHLAIPLVVMRANLADLQKRATDKIAELKDDTAPDAARTIQADHKKLLDEIDALQGDIRKAEQDEAVTPPANPTANVDGARAADIYDIGTRAGMTNEAIQAALRNGTAVDAFRAQAFDHMTAQSARTPTSGVHVIRDEAETRRSGLTTALAFRLGGIDQPTGDQAAQARGFMDNHDVVEFAAAAMGYRGMLRTVREREEMLERAFHATSDFPAIFSSAINTLLERRYALAQPTYRRISRRRDFVDFRPHYAVSVGEFPMLEKMTESGEIKFGTFGEGKETIAVLPYAKGIRVSRQMMVNDRLNAIGELLGGYGRTVARFEEITFYAMMLSANTKLSDGQVVFHASHNNLAASGSAITVASIGVGKAAMRKQKNLDGATMNVQPSILLVSPDKETEALQYLSPINANDSIKVNPHVGTLEPVVAAELSGNAWYLFASPDEAAVYQWGLLDGYSAPRIRFDEPFGTQGQAMTVEHDFGVGAIEFRGAYKDPGA</sequence>
<protein>
    <recommendedName>
        <fullName evidence="5">Bacteriophage Mu GpT domain-containing protein</fullName>
    </recommendedName>
</protein>
<evidence type="ECO:0000313" key="4">
    <source>
        <dbReference type="Proteomes" id="UP000068164"/>
    </source>
</evidence>
<keyword evidence="2" id="KW-0732">Signal</keyword>
<keyword evidence="1" id="KW-0175">Coiled coil</keyword>